<dbReference type="Proteomes" id="UP000076798">
    <property type="component" value="Unassembled WGS sequence"/>
</dbReference>
<organism evidence="2 3">
    <name type="scientific">Sistotremastrum suecicum HHB10207 ss-3</name>
    <dbReference type="NCBI Taxonomy" id="1314776"/>
    <lineage>
        <taxon>Eukaryota</taxon>
        <taxon>Fungi</taxon>
        <taxon>Dikarya</taxon>
        <taxon>Basidiomycota</taxon>
        <taxon>Agaricomycotina</taxon>
        <taxon>Agaricomycetes</taxon>
        <taxon>Sistotremastrales</taxon>
        <taxon>Sistotremastraceae</taxon>
        <taxon>Sistotremastrum</taxon>
    </lineage>
</organism>
<keyword evidence="3" id="KW-1185">Reference proteome</keyword>
<accession>A0A166BI66</accession>
<feature type="region of interest" description="Disordered" evidence="1">
    <location>
        <begin position="119"/>
        <end position="178"/>
    </location>
</feature>
<evidence type="ECO:0000256" key="1">
    <source>
        <dbReference type="SAM" id="MobiDB-lite"/>
    </source>
</evidence>
<proteinExistence type="predicted"/>
<feature type="compositionally biased region" description="Basic and acidic residues" evidence="1">
    <location>
        <begin position="153"/>
        <end position="168"/>
    </location>
</feature>
<feature type="region of interest" description="Disordered" evidence="1">
    <location>
        <begin position="41"/>
        <end position="63"/>
    </location>
</feature>
<evidence type="ECO:0000313" key="3">
    <source>
        <dbReference type="Proteomes" id="UP000076798"/>
    </source>
</evidence>
<feature type="compositionally biased region" description="Polar residues" evidence="1">
    <location>
        <begin position="50"/>
        <end position="63"/>
    </location>
</feature>
<dbReference type="EMBL" id="KV428108">
    <property type="protein sequence ID" value="KZT36402.1"/>
    <property type="molecule type" value="Genomic_DNA"/>
</dbReference>
<name>A0A166BI66_9AGAM</name>
<reference evidence="2 3" key="1">
    <citation type="journal article" date="2016" name="Mol. Biol. Evol.">
        <title>Comparative Genomics of Early-Diverging Mushroom-Forming Fungi Provides Insights into the Origins of Lignocellulose Decay Capabilities.</title>
        <authorList>
            <person name="Nagy L.G."/>
            <person name="Riley R."/>
            <person name="Tritt A."/>
            <person name="Adam C."/>
            <person name="Daum C."/>
            <person name="Floudas D."/>
            <person name="Sun H."/>
            <person name="Yadav J.S."/>
            <person name="Pangilinan J."/>
            <person name="Larsson K.H."/>
            <person name="Matsuura K."/>
            <person name="Barry K."/>
            <person name="Labutti K."/>
            <person name="Kuo R."/>
            <person name="Ohm R.A."/>
            <person name="Bhattacharya S.S."/>
            <person name="Shirouzu T."/>
            <person name="Yoshinaga Y."/>
            <person name="Martin F.M."/>
            <person name="Grigoriev I.V."/>
            <person name="Hibbett D.S."/>
        </authorList>
    </citation>
    <scope>NUCLEOTIDE SEQUENCE [LARGE SCALE GENOMIC DNA]</scope>
    <source>
        <strain evidence="2 3">HHB10207 ss-3</strain>
    </source>
</reference>
<gene>
    <name evidence="2" type="ORF">SISSUDRAFT_68776</name>
</gene>
<dbReference type="AlphaFoldDB" id="A0A166BI66"/>
<sequence>MCTHLTQFRYCDMVEDGIATSHGQGHLLVDLYLGRDSRPSPELVPVASHSRGSGSVRPASSSRTRCNIASALEQRSSTCSLICREGALSRALSTDANGSQTREESLIKRTDRSGCVRLRKHRRKSSYRNQRLSSASDEKPQRNTTSHFSQHGLDGREGRIEPLSEAKNDPGVQELRVF</sequence>
<protein>
    <submittedName>
        <fullName evidence="2">Uncharacterized protein</fullName>
    </submittedName>
</protein>
<evidence type="ECO:0000313" key="2">
    <source>
        <dbReference type="EMBL" id="KZT36402.1"/>
    </source>
</evidence>